<gene>
    <name evidence="2" type="ORF">FGO68_gene3528</name>
</gene>
<protein>
    <recommendedName>
        <fullName evidence="4">TRP C-terminal domain-containing protein</fullName>
    </recommendedName>
</protein>
<keyword evidence="3" id="KW-1185">Reference proteome</keyword>
<evidence type="ECO:0000313" key="2">
    <source>
        <dbReference type="EMBL" id="TNV72754.1"/>
    </source>
</evidence>
<name>A0A8J8SW03_HALGN</name>
<reference evidence="2" key="1">
    <citation type="submission" date="2019-06" db="EMBL/GenBank/DDBJ databases">
        <authorList>
            <person name="Zheng W."/>
        </authorList>
    </citation>
    <scope>NUCLEOTIDE SEQUENCE</scope>
    <source>
        <strain evidence="2">QDHG01</strain>
    </source>
</reference>
<keyword evidence="1" id="KW-1133">Transmembrane helix</keyword>
<feature type="transmembrane region" description="Helical" evidence="1">
    <location>
        <begin position="80"/>
        <end position="103"/>
    </location>
</feature>
<organism evidence="2 3">
    <name type="scientific">Halteria grandinella</name>
    <dbReference type="NCBI Taxonomy" id="5974"/>
    <lineage>
        <taxon>Eukaryota</taxon>
        <taxon>Sar</taxon>
        <taxon>Alveolata</taxon>
        <taxon>Ciliophora</taxon>
        <taxon>Intramacronucleata</taxon>
        <taxon>Spirotrichea</taxon>
        <taxon>Stichotrichia</taxon>
        <taxon>Sporadotrichida</taxon>
        <taxon>Halteriidae</taxon>
        <taxon>Halteria</taxon>
    </lineage>
</organism>
<sequence>MMEWMMNQLMNSLNKAALSQLNQYSILGLHLPIKQYQYLYLQSHFSLQSVIAISKIGDYQFIFRKCRSHKYWLSKFRWDYFIKLLFEDYLITIMSVGINFYSLDRKTNLEISSSVSTAILGLASILAPLLIFLLLKTSDISQKEFKEKYSALIEGLKESMKILIIQNVWFLVRRLFTAIVLLEMIKCESFQPICLVIISVVNQVVLIRYKPFESKFDNNLEIFNEVCVMYCSFAYLYMTDFIGDIQIKLYAGWALVAITLLTFLVNSLIALFLTQVQLYKNTFRNCKLCIRKLQSRYSRNKTVKMLPNRSEDRDMSQVTMVDDQDNSHEVYVSTKNRQQKILEQEYQRQPSFFQAFSMQRYEAQRLQFDVKTIRS</sequence>
<feature type="transmembrane region" description="Helical" evidence="1">
    <location>
        <begin position="221"/>
        <end position="238"/>
    </location>
</feature>
<dbReference type="EMBL" id="RRYP01021066">
    <property type="protein sequence ID" value="TNV72754.1"/>
    <property type="molecule type" value="Genomic_DNA"/>
</dbReference>
<comment type="caution">
    <text evidence="2">The sequence shown here is derived from an EMBL/GenBank/DDBJ whole genome shotgun (WGS) entry which is preliminary data.</text>
</comment>
<accession>A0A8J8SW03</accession>
<proteinExistence type="predicted"/>
<evidence type="ECO:0000256" key="1">
    <source>
        <dbReference type="SAM" id="Phobius"/>
    </source>
</evidence>
<dbReference type="Proteomes" id="UP000785679">
    <property type="component" value="Unassembled WGS sequence"/>
</dbReference>
<evidence type="ECO:0008006" key="4">
    <source>
        <dbReference type="Google" id="ProtNLM"/>
    </source>
</evidence>
<feature type="transmembrane region" description="Helical" evidence="1">
    <location>
        <begin position="115"/>
        <end position="135"/>
    </location>
</feature>
<keyword evidence="1" id="KW-0472">Membrane</keyword>
<dbReference type="OrthoDB" id="326542at2759"/>
<feature type="transmembrane region" description="Helical" evidence="1">
    <location>
        <begin position="250"/>
        <end position="274"/>
    </location>
</feature>
<dbReference type="AlphaFoldDB" id="A0A8J8SW03"/>
<keyword evidence="1" id="KW-0812">Transmembrane</keyword>
<evidence type="ECO:0000313" key="3">
    <source>
        <dbReference type="Proteomes" id="UP000785679"/>
    </source>
</evidence>